<accession>A0A1Y2EWR7</accession>
<dbReference type="SUPFAM" id="SSF51735">
    <property type="entry name" value="NAD(P)-binding Rossmann-fold domains"/>
    <property type="match status" value="1"/>
</dbReference>
<sequence>MSTLTLFRSTSLALARLSSGLPLVALNVTVQEARSRSPRFFSSYSSLSTTSHHFFHTINNTMGSDDQPKIITAYDESSFPKAQEQSLPGLDADMTPKAQHTKLERWTREGEPYLEEYVGKGLLKGKAAIVTGGDSGIGRTVAAFFAREGADITINYLPEEEKDAQFTRKLIEEAGQKALLIPGDIMKEEVRQEIVKKHLDAFKYIDVLVNNASKQTQVPDIADIDMANVSSTFESNIVQMIGMCKLAVPHMKRGSNIINTSSVTAYKGSAAMVDYSSTKGAITAFTRSLAAQLLPKGIRVNSVAPGPFSTPLQPASRPASQMENWGVGSVPLHGRVGQPAELGDSYVYLATNNVTTGSVVHPNLGQHFIA</sequence>
<evidence type="ECO:0000256" key="1">
    <source>
        <dbReference type="ARBA" id="ARBA00006484"/>
    </source>
</evidence>
<comment type="caution">
    <text evidence="5">The sequence shown here is derived from an EMBL/GenBank/DDBJ whole genome shotgun (WGS) entry which is preliminary data.</text>
</comment>
<dbReference type="PRINTS" id="PR00081">
    <property type="entry name" value="GDHRDH"/>
</dbReference>
<organism evidence="5 6">
    <name type="scientific">Leucosporidium creatinivorum</name>
    <dbReference type="NCBI Taxonomy" id="106004"/>
    <lineage>
        <taxon>Eukaryota</taxon>
        <taxon>Fungi</taxon>
        <taxon>Dikarya</taxon>
        <taxon>Basidiomycota</taxon>
        <taxon>Pucciniomycotina</taxon>
        <taxon>Microbotryomycetes</taxon>
        <taxon>Leucosporidiales</taxon>
        <taxon>Leucosporidium</taxon>
    </lineage>
</organism>
<keyword evidence="6" id="KW-1185">Reference proteome</keyword>
<dbReference type="FunCoup" id="A0A1Y2EWR7">
    <property type="interactions" value="2"/>
</dbReference>
<gene>
    <name evidence="5" type="ORF">BCR35DRAFT_305997</name>
</gene>
<dbReference type="PRINTS" id="PR00080">
    <property type="entry name" value="SDRFAMILY"/>
</dbReference>
<dbReference type="GO" id="GO:0016614">
    <property type="term" value="F:oxidoreductase activity, acting on CH-OH group of donors"/>
    <property type="evidence" value="ECO:0007669"/>
    <property type="project" value="UniProtKB-ARBA"/>
</dbReference>
<dbReference type="InterPro" id="IPR036291">
    <property type="entry name" value="NAD(P)-bd_dom_sf"/>
</dbReference>
<protein>
    <recommendedName>
        <fullName evidence="7">Oxidoreductase</fullName>
    </recommendedName>
</protein>
<evidence type="ECO:0008006" key="7">
    <source>
        <dbReference type="Google" id="ProtNLM"/>
    </source>
</evidence>
<feature type="chain" id="PRO_5013118893" description="Oxidoreductase" evidence="4">
    <location>
        <begin position="21"/>
        <end position="370"/>
    </location>
</feature>
<dbReference type="PANTHER" id="PTHR48107:SF16">
    <property type="entry name" value="NADPH-DEPENDENT ALDEHYDE REDUCTASE 1, CHLOROPLASTIC"/>
    <property type="match status" value="1"/>
</dbReference>
<dbReference type="InterPro" id="IPR020904">
    <property type="entry name" value="Sc_DH/Rdtase_CS"/>
</dbReference>
<dbReference type="EMBL" id="MCGR01000036">
    <property type="protein sequence ID" value="ORY75947.1"/>
    <property type="molecule type" value="Genomic_DNA"/>
</dbReference>
<proteinExistence type="inferred from homology"/>
<keyword evidence="2" id="KW-0521">NADP</keyword>
<dbReference type="FunFam" id="3.40.50.720:FF:000084">
    <property type="entry name" value="Short-chain dehydrogenase reductase"/>
    <property type="match status" value="1"/>
</dbReference>
<feature type="signal peptide" evidence="4">
    <location>
        <begin position="1"/>
        <end position="20"/>
    </location>
</feature>
<dbReference type="Proteomes" id="UP000193467">
    <property type="component" value="Unassembled WGS sequence"/>
</dbReference>
<evidence type="ECO:0000256" key="4">
    <source>
        <dbReference type="SAM" id="SignalP"/>
    </source>
</evidence>
<dbReference type="PROSITE" id="PS00061">
    <property type="entry name" value="ADH_SHORT"/>
    <property type="match status" value="1"/>
</dbReference>
<keyword evidence="3" id="KW-0560">Oxidoreductase</keyword>
<dbReference type="PANTHER" id="PTHR48107">
    <property type="entry name" value="NADPH-DEPENDENT ALDEHYDE REDUCTASE-LIKE PROTEIN, CHLOROPLASTIC-RELATED"/>
    <property type="match status" value="1"/>
</dbReference>
<dbReference type="OrthoDB" id="1393670at2759"/>
<comment type="similarity">
    <text evidence="1">Belongs to the short-chain dehydrogenases/reductases (SDR) family.</text>
</comment>
<evidence type="ECO:0000256" key="2">
    <source>
        <dbReference type="ARBA" id="ARBA00022857"/>
    </source>
</evidence>
<evidence type="ECO:0000313" key="5">
    <source>
        <dbReference type="EMBL" id="ORY75947.1"/>
    </source>
</evidence>
<dbReference type="Pfam" id="PF13561">
    <property type="entry name" value="adh_short_C2"/>
    <property type="match status" value="1"/>
</dbReference>
<dbReference type="AlphaFoldDB" id="A0A1Y2EWR7"/>
<dbReference type="InterPro" id="IPR002347">
    <property type="entry name" value="SDR_fam"/>
</dbReference>
<evidence type="ECO:0000256" key="3">
    <source>
        <dbReference type="ARBA" id="ARBA00023002"/>
    </source>
</evidence>
<reference evidence="5 6" key="1">
    <citation type="submission" date="2016-07" db="EMBL/GenBank/DDBJ databases">
        <title>Pervasive Adenine N6-methylation of Active Genes in Fungi.</title>
        <authorList>
            <consortium name="DOE Joint Genome Institute"/>
            <person name="Mondo S.J."/>
            <person name="Dannebaum R.O."/>
            <person name="Kuo R.C."/>
            <person name="Labutti K."/>
            <person name="Haridas S."/>
            <person name="Kuo A."/>
            <person name="Salamov A."/>
            <person name="Ahrendt S.R."/>
            <person name="Lipzen A."/>
            <person name="Sullivan W."/>
            <person name="Andreopoulos W.B."/>
            <person name="Clum A."/>
            <person name="Lindquist E."/>
            <person name="Daum C."/>
            <person name="Ramamoorthy G.K."/>
            <person name="Gryganskyi A."/>
            <person name="Culley D."/>
            <person name="Magnuson J.K."/>
            <person name="James T.Y."/>
            <person name="O'Malley M.A."/>
            <person name="Stajich J.E."/>
            <person name="Spatafora J.W."/>
            <person name="Visel A."/>
            <person name="Grigoriev I.V."/>
        </authorList>
    </citation>
    <scope>NUCLEOTIDE SEQUENCE [LARGE SCALE GENOMIC DNA]</scope>
    <source>
        <strain evidence="5 6">62-1032</strain>
    </source>
</reference>
<dbReference type="InParanoid" id="A0A1Y2EWR7"/>
<evidence type="ECO:0000313" key="6">
    <source>
        <dbReference type="Proteomes" id="UP000193467"/>
    </source>
</evidence>
<keyword evidence="4" id="KW-0732">Signal</keyword>
<dbReference type="Gene3D" id="3.40.50.720">
    <property type="entry name" value="NAD(P)-binding Rossmann-like Domain"/>
    <property type="match status" value="1"/>
</dbReference>
<name>A0A1Y2EWR7_9BASI</name>
<dbReference type="STRING" id="106004.A0A1Y2EWR7"/>